<dbReference type="CDD" id="cd08421">
    <property type="entry name" value="PBP2_LTTR_like_1"/>
    <property type="match status" value="1"/>
</dbReference>
<dbReference type="GO" id="GO:0003677">
    <property type="term" value="F:DNA binding"/>
    <property type="evidence" value="ECO:0007669"/>
    <property type="project" value="UniProtKB-KW"/>
</dbReference>
<dbReference type="InterPro" id="IPR036390">
    <property type="entry name" value="WH_DNA-bd_sf"/>
</dbReference>
<keyword evidence="3" id="KW-0238">DNA-binding</keyword>
<evidence type="ECO:0000313" key="6">
    <source>
        <dbReference type="EMBL" id="MEF7612291.1"/>
    </source>
</evidence>
<dbReference type="Proteomes" id="UP001336250">
    <property type="component" value="Unassembled WGS sequence"/>
</dbReference>
<evidence type="ECO:0000256" key="4">
    <source>
        <dbReference type="ARBA" id="ARBA00023163"/>
    </source>
</evidence>
<sequence>MRFDLTDLRLFLHVHTAGTITGGAEASHMTLASASERIRGMEAALGVALLQRERRGVQCTPAGRTLVHHARLVLQQMERLHGELGDYGAGVKGHVRLLCNTSALSEHLPQVLGSFLAAHPGISVDLEERTSTEIADAVRSDACDIGIVADSVDLAGLQTLRFRPDPLVVVVPRAHPLAGRDAVALADIVGEEFVGLAEGSALQEHLAQHARRLGRRLNYRIRLRSVESVCRLVGAGIGIGIVPKAVALRCGRSAGIRRVALTDAWARRSLVVCVRRLDALPAHVQQMVRHLLAADAPPGLAAARLKLQVDMP</sequence>
<evidence type="ECO:0000256" key="2">
    <source>
        <dbReference type="ARBA" id="ARBA00023015"/>
    </source>
</evidence>
<evidence type="ECO:0000256" key="3">
    <source>
        <dbReference type="ARBA" id="ARBA00023125"/>
    </source>
</evidence>
<dbReference type="InterPro" id="IPR050950">
    <property type="entry name" value="HTH-type_LysR_regulators"/>
</dbReference>
<evidence type="ECO:0000259" key="5">
    <source>
        <dbReference type="PROSITE" id="PS50931"/>
    </source>
</evidence>
<dbReference type="EMBL" id="JAZIBG010000001">
    <property type="protein sequence ID" value="MEF7612291.1"/>
    <property type="molecule type" value="Genomic_DNA"/>
</dbReference>
<feature type="domain" description="HTH lysR-type" evidence="5">
    <location>
        <begin position="3"/>
        <end position="60"/>
    </location>
</feature>
<dbReference type="SUPFAM" id="SSF46785">
    <property type="entry name" value="Winged helix' DNA-binding domain"/>
    <property type="match status" value="1"/>
</dbReference>
<dbReference type="SUPFAM" id="SSF53850">
    <property type="entry name" value="Periplasmic binding protein-like II"/>
    <property type="match status" value="1"/>
</dbReference>
<evidence type="ECO:0000313" key="7">
    <source>
        <dbReference type="Proteomes" id="UP001336250"/>
    </source>
</evidence>
<dbReference type="Gene3D" id="3.40.190.290">
    <property type="match status" value="1"/>
</dbReference>
<keyword evidence="7" id="KW-1185">Reference proteome</keyword>
<dbReference type="GO" id="GO:0005829">
    <property type="term" value="C:cytosol"/>
    <property type="evidence" value="ECO:0007669"/>
    <property type="project" value="TreeGrafter"/>
</dbReference>
<protein>
    <submittedName>
        <fullName evidence="6">LysR family transcriptional regulator</fullName>
    </submittedName>
</protein>
<dbReference type="Pfam" id="PF03466">
    <property type="entry name" value="LysR_substrate"/>
    <property type="match status" value="1"/>
</dbReference>
<keyword evidence="2" id="KW-0805">Transcription regulation</keyword>
<reference evidence="6 7" key="1">
    <citation type="submission" date="2024-02" db="EMBL/GenBank/DDBJ databases">
        <title>Genome sequence of Aquincola sp. MAHUQ-54.</title>
        <authorList>
            <person name="Huq M.A."/>
        </authorList>
    </citation>
    <scope>NUCLEOTIDE SEQUENCE [LARGE SCALE GENOMIC DNA]</scope>
    <source>
        <strain evidence="6 7">MAHUQ-54</strain>
    </source>
</reference>
<name>A0AAW9Q471_9BURK</name>
<comment type="caution">
    <text evidence="6">The sequence shown here is derived from an EMBL/GenBank/DDBJ whole genome shotgun (WGS) entry which is preliminary data.</text>
</comment>
<accession>A0AAW9Q471</accession>
<dbReference type="InterPro" id="IPR000847">
    <property type="entry name" value="LysR_HTH_N"/>
</dbReference>
<dbReference type="PANTHER" id="PTHR30419:SF2">
    <property type="entry name" value="LYSR FAMILY TRANSCRIPTIONAL REGULATOR"/>
    <property type="match status" value="1"/>
</dbReference>
<organism evidence="6 7">
    <name type="scientific">Aquincola agrisoli</name>
    <dbReference type="NCBI Taxonomy" id="3119538"/>
    <lineage>
        <taxon>Bacteria</taxon>
        <taxon>Pseudomonadati</taxon>
        <taxon>Pseudomonadota</taxon>
        <taxon>Betaproteobacteria</taxon>
        <taxon>Burkholderiales</taxon>
        <taxon>Sphaerotilaceae</taxon>
        <taxon>Aquincola</taxon>
    </lineage>
</organism>
<gene>
    <name evidence="6" type="ORF">V4F39_00120</name>
</gene>
<dbReference type="AlphaFoldDB" id="A0AAW9Q471"/>
<dbReference type="InterPro" id="IPR036388">
    <property type="entry name" value="WH-like_DNA-bd_sf"/>
</dbReference>
<keyword evidence="4" id="KW-0804">Transcription</keyword>
<proteinExistence type="inferred from homology"/>
<dbReference type="GO" id="GO:0003700">
    <property type="term" value="F:DNA-binding transcription factor activity"/>
    <property type="evidence" value="ECO:0007669"/>
    <property type="project" value="InterPro"/>
</dbReference>
<evidence type="ECO:0000256" key="1">
    <source>
        <dbReference type="ARBA" id="ARBA00009437"/>
    </source>
</evidence>
<dbReference type="PROSITE" id="PS50931">
    <property type="entry name" value="HTH_LYSR"/>
    <property type="match status" value="1"/>
</dbReference>
<comment type="similarity">
    <text evidence="1">Belongs to the LysR transcriptional regulatory family.</text>
</comment>
<dbReference type="PANTHER" id="PTHR30419">
    <property type="entry name" value="HTH-TYPE TRANSCRIPTIONAL REGULATOR YBHD"/>
    <property type="match status" value="1"/>
</dbReference>
<dbReference type="InterPro" id="IPR005119">
    <property type="entry name" value="LysR_subst-bd"/>
</dbReference>
<dbReference type="RefSeq" id="WP_332287255.1">
    <property type="nucleotide sequence ID" value="NZ_JAZIBG010000001.1"/>
</dbReference>
<dbReference type="Gene3D" id="1.10.10.10">
    <property type="entry name" value="Winged helix-like DNA-binding domain superfamily/Winged helix DNA-binding domain"/>
    <property type="match status" value="1"/>
</dbReference>
<dbReference type="Pfam" id="PF00126">
    <property type="entry name" value="HTH_1"/>
    <property type="match status" value="1"/>
</dbReference>